<keyword evidence="6" id="KW-0851">Voltage-gated channel</keyword>
<name>A0AAD3N1V0_LATJO</name>
<evidence type="ECO:0000313" key="9">
    <source>
        <dbReference type="Proteomes" id="UP001279410"/>
    </source>
</evidence>
<dbReference type="GO" id="GO:0032281">
    <property type="term" value="C:AMPA glutamate receptor complex"/>
    <property type="evidence" value="ECO:0007669"/>
    <property type="project" value="TreeGrafter"/>
</dbReference>
<dbReference type="GO" id="GO:0019226">
    <property type="term" value="P:transmission of nerve impulse"/>
    <property type="evidence" value="ECO:0007669"/>
    <property type="project" value="TreeGrafter"/>
</dbReference>
<feature type="transmembrane region" description="Helical" evidence="6">
    <location>
        <begin position="346"/>
        <end position="364"/>
    </location>
</feature>
<dbReference type="GO" id="GO:0016247">
    <property type="term" value="F:channel regulator activity"/>
    <property type="evidence" value="ECO:0007669"/>
    <property type="project" value="TreeGrafter"/>
</dbReference>
<gene>
    <name evidence="8" type="ORF">AKAME5_001533600</name>
</gene>
<evidence type="ECO:0000256" key="5">
    <source>
        <dbReference type="ARBA" id="ARBA00023136"/>
    </source>
</evidence>
<keyword evidence="6" id="KW-0406">Ion transport</keyword>
<reference evidence="8" key="1">
    <citation type="submission" date="2022-08" db="EMBL/GenBank/DDBJ databases">
        <title>Genome sequencing of akame (Lates japonicus).</title>
        <authorList>
            <person name="Hashiguchi Y."/>
            <person name="Takahashi H."/>
        </authorList>
    </citation>
    <scope>NUCLEOTIDE SEQUENCE</scope>
    <source>
        <strain evidence="8">Kochi</strain>
    </source>
</reference>
<dbReference type="GO" id="GO:0098943">
    <property type="term" value="P:neurotransmitter receptor transport, postsynaptic endosome to lysosome"/>
    <property type="evidence" value="ECO:0007669"/>
    <property type="project" value="TreeGrafter"/>
</dbReference>
<keyword evidence="3 6" id="KW-0812">Transmembrane</keyword>
<keyword evidence="5 6" id="KW-0472">Membrane</keyword>
<evidence type="ECO:0000256" key="7">
    <source>
        <dbReference type="SAM" id="MobiDB-lite"/>
    </source>
</evidence>
<keyword evidence="6" id="KW-0107">Calcium channel</keyword>
<dbReference type="Gene3D" id="1.20.140.150">
    <property type="match status" value="2"/>
</dbReference>
<feature type="transmembrane region" description="Helical" evidence="6">
    <location>
        <begin position="54"/>
        <end position="81"/>
    </location>
</feature>
<feature type="region of interest" description="Disordered" evidence="7">
    <location>
        <begin position="107"/>
        <end position="184"/>
    </location>
</feature>
<feature type="transmembrane region" description="Helical" evidence="6">
    <location>
        <begin position="12"/>
        <end position="34"/>
    </location>
</feature>
<dbReference type="PANTHER" id="PTHR12107">
    <property type="entry name" value="VOLTAGE-DEPENDENT CALCIUM CHANNEL GAMMA SUBUNIT"/>
    <property type="match status" value="1"/>
</dbReference>
<comment type="subcellular location">
    <subcellularLocation>
        <location evidence="1 6">Membrane</location>
        <topology evidence="1 6">Multi-pass membrane protein</topology>
    </subcellularLocation>
</comment>
<accession>A0AAD3N1V0</accession>
<evidence type="ECO:0000256" key="1">
    <source>
        <dbReference type="ARBA" id="ARBA00004141"/>
    </source>
</evidence>
<dbReference type="GO" id="GO:0098839">
    <property type="term" value="C:postsynaptic density membrane"/>
    <property type="evidence" value="ECO:0007669"/>
    <property type="project" value="TreeGrafter"/>
</dbReference>
<dbReference type="PRINTS" id="PR01792">
    <property type="entry name" value="VDCCGAMMA"/>
</dbReference>
<evidence type="ECO:0000256" key="2">
    <source>
        <dbReference type="ARBA" id="ARBA00007111"/>
    </source>
</evidence>
<dbReference type="GO" id="GO:0098970">
    <property type="term" value="P:postsynaptic neurotransmitter receptor diffusion trapping"/>
    <property type="evidence" value="ECO:0007669"/>
    <property type="project" value="TreeGrafter"/>
</dbReference>
<keyword evidence="6" id="KW-0407">Ion channel</keyword>
<dbReference type="EMBL" id="BRZM01000063">
    <property type="protein sequence ID" value="GLD63742.1"/>
    <property type="molecule type" value="Genomic_DNA"/>
</dbReference>
<proteinExistence type="inferred from homology"/>
<keyword evidence="9" id="KW-1185">Reference proteome</keyword>
<organism evidence="8 9">
    <name type="scientific">Lates japonicus</name>
    <name type="common">Japanese lates</name>
    <dbReference type="NCBI Taxonomy" id="270547"/>
    <lineage>
        <taxon>Eukaryota</taxon>
        <taxon>Metazoa</taxon>
        <taxon>Chordata</taxon>
        <taxon>Craniata</taxon>
        <taxon>Vertebrata</taxon>
        <taxon>Euteleostomi</taxon>
        <taxon>Actinopterygii</taxon>
        <taxon>Neopterygii</taxon>
        <taxon>Teleostei</taxon>
        <taxon>Neoteleostei</taxon>
        <taxon>Acanthomorphata</taxon>
        <taxon>Carangaria</taxon>
        <taxon>Carangaria incertae sedis</taxon>
        <taxon>Centropomidae</taxon>
        <taxon>Lates</taxon>
    </lineage>
</organism>
<keyword evidence="4 6" id="KW-1133">Transmembrane helix</keyword>
<comment type="caution">
    <text evidence="8">The sequence shown here is derived from an EMBL/GenBank/DDBJ whole genome shotgun (WGS) entry which is preliminary data.</text>
</comment>
<protein>
    <submittedName>
        <fullName evidence="8">Uncharacterized protein</fullName>
    </submittedName>
</protein>
<sequence>MDTSGLSAPSWPLCRLFFILSGLSLVVGLVLYISSINDEVMNRPREPEQFFNYYYGWSFAFAASSFLLKEGAGVMSVYLFMKRYAEEEMYRPHPALYRPRLSDSSDYSGQFLHPESSWPPPKRGRSTSEASSDISIQLNQAPPAPTKSSLQVGGQGSPPSGSSSAGSYQMPPQSAGYPSTHTLPSTFFTDEEKKDFKIESKDRNSPSGMVCEKGIQILLTTVGAFAAFGLMTVAIGTDYWLYSRALICNSTANVTQDDPHNKDKKDPGALTHSGLWRICCLEGVKRGVCSQINHFPEDADFDHDGAEYVLRVVRASNIFPILSAILLLMGGMCIAASRFYKSKRNIILGAGILFVAAGMCIWDPHGGRGIAAFQTHKCPYRLISTLGDISRCPRTLKLEYPMPNSAGNQSSPFSWWARKQGWGLWMSQRDCESNSFQ</sequence>
<evidence type="ECO:0000256" key="6">
    <source>
        <dbReference type="RuleBase" id="RU363085"/>
    </source>
</evidence>
<dbReference type="InterPro" id="IPR008368">
    <property type="entry name" value="VDCC_gsu"/>
</dbReference>
<dbReference type="GO" id="GO:0005245">
    <property type="term" value="F:voltage-gated calcium channel activity"/>
    <property type="evidence" value="ECO:0007669"/>
    <property type="project" value="TreeGrafter"/>
</dbReference>
<feature type="compositionally biased region" description="Polar residues" evidence="7">
    <location>
        <begin position="170"/>
        <end position="184"/>
    </location>
</feature>
<dbReference type="PANTHER" id="PTHR12107:SF27">
    <property type="entry name" value="CALCIUM CHANNEL, VOLTAGE-DEPENDENT, GAMMA SUBUNIT 8B"/>
    <property type="match status" value="1"/>
</dbReference>
<keyword evidence="6" id="KW-0106">Calcium</keyword>
<dbReference type="Proteomes" id="UP001279410">
    <property type="component" value="Unassembled WGS sequence"/>
</dbReference>
<dbReference type="Pfam" id="PF00822">
    <property type="entry name" value="PMP22_Claudin"/>
    <property type="match status" value="1"/>
</dbReference>
<feature type="compositionally biased region" description="Polar residues" evidence="7">
    <location>
        <begin position="127"/>
        <end position="140"/>
    </location>
</feature>
<keyword evidence="6" id="KW-0813">Transport</keyword>
<dbReference type="GO" id="GO:0099590">
    <property type="term" value="P:neurotransmitter receptor internalization"/>
    <property type="evidence" value="ECO:0007669"/>
    <property type="project" value="TreeGrafter"/>
</dbReference>
<evidence type="ECO:0000256" key="4">
    <source>
        <dbReference type="ARBA" id="ARBA00022989"/>
    </source>
</evidence>
<evidence type="ECO:0000256" key="3">
    <source>
        <dbReference type="ARBA" id="ARBA00022692"/>
    </source>
</evidence>
<feature type="compositionally biased region" description="Low complexity" evidence="7">
    <location>
        <begin position="148"/>
        <end position="167"/>
    </location>
</feature>
<evidence type="ECO:0000313" key="8">
    <source>
        <dbReference type="EMBL" id="GLD63742.1"/>
    </source>
</evidence>
<comment type="similarity">
    <text evidence="2 6">Belongs to the PMP-22/EMP/MP20 family. CACNG subfamily.</text>
</comment>
<keyword evidence="6" id="KW-0109">Calcium transport</keyword>
<feature type="transmembrane region" description="Helical" evidence="6">
    <location>
        <begin position="217"/>
        <end position="236"/>
    </location>
</feature>
<feature type="transmembrane region" description="Helical" evidence="6">
    <location>
        <begin position="318"/>
        <end position="339"/>
    </location>
</feature>
<dbReference type="InterPro" id="IPR004031">
    <property type="entry name" value="PMP22/EMP/MP20/Claudin"/>
</dbReference>
<dbReference type="GO" id="GO:0051968">
    <property type="term" value="P:positive regulation of synaptic transmission, glutamatergic"/>
    <property type="evidence" value="ECO:0007669"/>
    <property type="project" value="TreeGrafter"/>
</dbReference>
<dbReference type="FunFam" id="1.20.140.150:FF:000099">
    <property type="entry name" value="Voltage-dependent calcium channel gamma-2 subunit"/>
    <property type="match status" value="1"/>
</dbReference>
<dbReference type="AlphaFoldDB" id="A0AAD3N1V0"/>
<dbReference type="InterPro" id="IPR051072">
    <property type="entry name" value="CACNG_subunit"/>
</dbReference>